<protein>
    <submittedName>
        <fullName evidence="3">Uncharacterized protein</fullName>
    </submittedName>
</protein>
<keyword evidence="2" id="KW-1133">Transmembrane helix</keyword>
<feature type="compositionally biased region" description="Polar residues" evidence="1">
    <location>
        <begin position="1"/>
        <end position="16"/>
    </location>
</feature>
<keyword evidence="2" id="KW-0472">Membrane</keyword>
<dbReference type="Gene3D" id="2.160.20.110">
    <property type="match status" value="2"/>
</dbReference>
<feature type="region of interest" description="Disordered" evidence="1">
    <location>
        <begin position="290"/>
        <end position="356"/>
    </location>
</feature>
<keyword evidence="2" id="KW-0812">Transmembrane</keyword>
<dbReference type="Proteomes" id="UP000711736">
    <property type="component" value="Unassembled WGS sequence"/>
</dbReference>
<proteinExistence type="predicted"/>
<sequence>MAGNNNSDQFTASPNMSELAGTVVGGNEQDNANGKGGFWQRLRRNGNTEVDQETRDTRRGSMIVLIALVIAVVAGLFIMHLTRFVPEGTVDYRGYVISQTDLETRLADAKKSDRTLQMTKVNANDEIFSRLGKYYLGATDTQINLRFPQFFNDDQALQFLSSTGTLYDSYWETHEVEQGRILTAGTLYDRFKTTAEPETYLFYGTGSGAYINSVPFTITTLGNVYTIPSNAILYPQEQSLHYYTATKDGRLVMHTITDLEKTSKVKIDDQKLSWHALLVNLGVIGNETSTVALTEPETKNEEQPAENKTETPAAQATAQAANTALAPATGTAQGTAQGNGTGNGQGTPSTPNVDTSFVEPSIAVSNLDSTVYSASMSVDLKDPQGHLVKSRAQIQIWANGRMVMRKYVRSSGKLTLNNLEAGTTYTIRPVLNYTDQNGKEQEKTLPDQTVTTKGVDQLNPITFTATNGDLFAKQIQLKGLAVTSDLSDEAIAGMYTVSVEIKGNKDTNPINFNLSAAQIANLKTGKAFDWLSAQRLSSNQDNVTYTIHVADRSGNQLVVIGGTGTTRTSKQAPSVSLRVVANRISDVQLRVQLQNPDLVELKNYRMTILDSGNEIKKVELNGNVSDQTLSFDDLDANKVLTIRIESTYDLNDNQGDRDAVMLETRIVTVPLSTLGYINTVTTINEVKSNTVDMMLHVNMTQTDSRLVQLIKSLTMHIYDEDGNEIITKTLDGSAAEDLRAGKDVHVDLEGLLSQHVYKIALTSVVHHGTTDYTDIRVVNNVTEFKTMRSPALIQIKDKVVAGGTVRFKVRAVDPDGTVVDGYVGLKVSDNAHQVIDARKINTTKNGDDPNAGWIDYEIDNLTGGNTYFFDFYALEYNEGFTNATRQLNYQFPSPPSFQERISSQITGSLKLKQIKANRDGSMATSFRYSVSDPEHHIQDKKYYFDVYDDSGKLYKRYDYRMNADATLITDAEQDVTIDLPRNKQYTVKLVIYDNTTSSSGDTEPVETVLGTLDVDTSNEVNYIATPQELYDVAKNPTGHYVVIADLDLTQAGDTGTVTGAFKGQIDFQGYNVTFRASNARRAVFERNEGTLKNIVLNTGIKDSSDVDNASGFVLSNAGVIENAMVTFAESTAGTYGNDTVAGIILNNESKGVLRNFVINATASLVAKHKAAYGVASNSGKVYDGYVYGSALDASRANDNMFLFNKDNETGTDDPYAITNPDAYKQVGGIIGGNNASGSAQELYSTIDIIWPTWHTGSDLDNGNIRYDESSVGALVGMNWGTASNMVSSITSEPTSSELFAYGPVVGRNGDNKAANSEVYYTANSYFSNTNLAKRVSKLTLNDVDFHNSTLNGVDNGVQFDADNYINIGYYAHLHMPSVMPSQPMLALPDVDDTEAVEVKSITVVEHDDSSATLDILLNNPGSGAVRAIGVGDMGNVKIVSQTQGLRQTVVRVAISNPERFVSKYSITKVTVANNYTGGRDITRTYAAGEKTFDVDFFRYITNNTDWAQYVAKDGTENYKLQANLNMTGVDTSLIYAKQITGILDGNGHTVANAYIDATNNAGYQTIFNNVTGQIRNINFQNISGSNFRGIILTSQIGSGGEQPVLENIHLEKITINGSLTGGTSYNQGTLAAVAKSTVIRNVGANDVTFHPADRNSAATWTFGGLVGTLLGGGSMENSYVSGLKMTIDWTKGPFIYAGIGGLIGNLNSGSWAKNVYAAGVMNINTTGNIGGLIGAGSGVTTNAFTDMKINITGDIFHQSISSAGMFGVNSSSVGSNLLVTGDMTSAAANSVSKRVARSANDADVAAKTNSYAAAEMLVNGYRQDPDTVTDATGVLTYEQLTDPTTYTDTIQLGDQFDVSGVTAGNLPKLYKAGTTELLPGQVDLPLRENTGGTVTVTGITTSGTVTDASARLVLNITHPVGYTVKSVTFGNLKATVVDQQVQPGGVTSNVVVDVTAQKYYDAYTLTSITGTDASGKETTTETDVRLDQPFYKQIGSVADWNNIDPTSDENYRITTDIAFTADQSARMRRNIQANRVVGPTDRHVTLSGITLNLDGNAIDANSANVFDSIDTEFANVDVKDFTIDVVPAGATSSNYSGAVAFIRSAVGSVHDVNITGLRINQNNTNLHKGNGVGFIATSDFARGSLSGSNIVIDDAKVNGGTYVGAIRGGANGFYNITGVRATNIDVMGGSTNLGGLAGSATYFASLYAEHINVHTDANSATLIGGIRGSGDWSEVNGAIIKDVTVNAPNATGYVGGVAAAGPVKYVTAEQITVNAPNAREVGGLVGGNSRASVTYSALRNSTVTGGSDVGGLAGHLGNGGSYVNYISDVTVTGDTAVGGLYGEGYASAEGLTNNTGGVVNVTVSGSADVGGVIGLGYSDVQGTYVRGTTVTASNGNAGGIAGRYRGRLQHTLSDNSIQATVTSSTGNAGGVLGYWDQVAGTNGYNDLNISNNVIAGLGSDAQAITGGANAGGLVGTSSVQRYYREWTGNILLADVTVSSSGSSGSVAAFDIGGADGSQLTVKMRVHNSVHIQHQDATDAVKPNRVDGSGNAVDVASVVDSAYLADSANYTAIGFAAANNTNGTWTWDLSMPAGGNMPNVWMRGNTAGVSLAGAAGIPPSGEDPTAYRVALQDAQSAIAIPGDAAAGASLFSLRRADAAVELPSVEAYTSGVNSVNLEFSGDAVDGLSAAAGASASSTSSSSASASASSGTSASTSSPDSGDSVAQTGSEDANASDSAESDAGSGLSVTLNGDASTTREITARTMTVDWDFAKALKITVSNGVKSKTITVKPESVERHVMTYGKGYYYISDAGVVGASGTLPGAFVHLYDGKALTTDGHILDVSTGNELGTVSGASWAAETKALGSFELGGATVESYGSYSQVGSAAGDAADVAGNAQSESAQSGTAQSDGAAQSDAAQSDSTAQSDAAQSDANNATPSDAANAGGEAAQSDSAESVTADAAGTAQSNSTAQSSSATRRMRLIVKNGRLGAVDGSLDVVPDSLIFDSVSGKQYETVLGTDGVMLNLGDALNLPDSFRNSGIAYMTNNLNSESHYVLFEYADGAKAGYDYVTGDTLFEQGGAAAESTSLFSFARAMFMQRSPFATGKSTSVFQKAKALAGKLQSDPISSVQAGGADADSDSAGAGKSGAKAGSGAGDSAKSDGSSTSGSENASGTGESDDSSSSADSGDSAASTGSDSSSSDSSSSDSSSSEPDAATNSDASKAFSGVNSQYVPFYNAETEQYEVYSSDELLNADKAHATSETAKINASDTLKRYYAMPDLRVAVRNNLPGFLIAGGLALAVLAGLAYLEFRRRRS</sequence>
<feature type="transmembrane region" description="Helical" evidence="2">
    <location>
        <begin position="3287"/>
        <end position="3307"/>
    </location>
</feature>
<reference evidence="3 4" key="1">
    <citation type="journal article" date="2021" name="Environ. Microbiol.">
        <title>Genetic insights into the dark matter of the mammalian gut microbiota through targeted genome reconstruction.</title>
        <authorList>
            <person name="Lugli G.A."/>
            <person name="Alessandri G."/>
            <person name="Milani C."/>
            <person name="Viappiani A."/>
            <person name="Fontana F."/>
            <person name="Tarracchini C."/>
            <person name="Mancabelli L."/>
            <person name="Argentini C."/>
            <person name="Ruiz L."/>
            <person name="Margolles A."/>
            <person name="van Sinderen D."/>
            <person name="Turroni F."/>
            <person name="Ventura M."/>
        </authorList>
    </citation>
    <scope>NUCLEOTIDE SEQUENCE [LARGE SCALE GENOMIC DNA]</scope>
    <source>
        <strain evidence="3 4">LC6</strain>
    </source>
</reference>
<feature type="transmembrane region" description="Helical" evidence="2">
    <location>
        <begin position="62"/>
        <end position="81"/>
    </location>
</feature>
<dbReference type="EMBL" id="JAFEJU010000010">
    <property type="protein sequence ID" value="MBT1175856.1"/>
    <property type="molecule type" value="Genomic_DNA"/>
</dbReference>
<evidence type="ECO:0000313" key="3">
    <source>
        <dbReference type="EMBL" id="MBT1175856.1"/>
    </source>
</evidence>
<evidence type="ECO:0000313" key="4">
    <source>
        <dbReference type="Proteomes" id="UP000711736"/>
    </source>
</evidence>
<feature type="region of interest" description="Disordered" evidence="1">
    <location>
        <begin position="1"/>
        <end position="54"/>
    </location>
</feature>
<feature type="compositionally biased region" description="Low complexity" evidence="1">
    <location>
        <begin position="2960"/>
        <end position="2975"/>
    </location>
</feature>
<gene>
    <name evidence="3" type="ORF">JS530_10170</name>
</gene>
<feature type="region of interest" description="Disordered" evidence="1">
    <location>
        <begin position="2694"/>
        <end position="2750"/>
    </location>
</feature>
<feature type="region of interest" description="Disordered" evidence="1">
    <location>
        <begin position="2890"/>
        <end position="2975"/>
    </location>
</feature>
<comment type="caution">
    <text evidence="3">The sequence shown here is derived from an EMBL/GenBank/DDBJ whole genome shotgun (WGS) entry which is preliminary data.</text>
</comment>
<feature type="compositionally biased region" description="Basic and acidic residues" evidence="1">
    <location>
        <begin position="296"/>
        <end position="309"/>
    </location>
</feature>
<keyword evidence="4" id="KW-1185">Reference proteome</keyword>
<dbReference type="RefSeq" id="WP_214377046.1">
    <property type="nucleotide sequence ID" value="NZ_JAFEJU010000010.1"/>
</dbReference>
<feature type="compositionally biased region" description="Low complexity" evidence="1">
    <location>
        <begin position="2906"/>
        <end position="2932"/>
    </location>
</feature>
<feature type="compositionally biased region" description="Low complexity" evidence="1">
    <location>
        <begin position="2694"/>
        <end position="2744"/>
    </location>
</feature>
<feature type="compositionally biased region" description="Low complexity" evidence="1">
    <location>
        <begin position="3130"/>
        <end position="3210"/>
    </location>
</feature>
<feature type="region of interest" description="Disordered" evidence="1">
    <location>
        <begin position="3121"/>
        <end position="3220"/>
    </location>
</feature>
<feature type="compositionally biased region" description="Low complexity" evidence="1">
    <location>
        <begin position="310"/>
        <end position="336"/>
    </location>
</feature>
<accession>A0ABS5UZ34</accession>
<evidence type="ECO:0000256" key="2">
    <source>
        <dbReference type="SAM" id="Phobius"/>
    </source>
</evidence>
<evidence type="ECO:0000256" key="1">
    <source>
        <dbReference type="SAM" id="MobiDB-lite"/>
    </source>
</evidence>
<organism evidence="3 4">
    <name type="scientific">Bifidobacterium colobi</name>
    <dbReference type="NCBI Taxonomy" id="2809026"/>
    <lineage>
        <taxon>Bacteria</taxon>
        <taxon>Bacillati</taxon>
        <taxon>Actinomycetota</taxon>
        <taxon>Actinomycetes</taxon>
        <taxon>Bifidobacteriales</taxon>
        <taxon>Bifidobacteriaceae</taxon>
        <taxon>Bifidobacterium</taxon>
    </lineage>
</organism>
<name>A0ABS5UZ34_9BIFI</name>